<evidence type="ECO:0000313" key="4">
    <source>
        <dbReference type="Proteomes" id="UP000581688"/>
    </source>
</evidence>
<keyword evidence="2 3" id="KW-0808">Transferase</keyword>
<evidence type="ECO:0000256" key="1">
    <source>
        <dbReference type="ARBA" id="ARBA00022603"/>
    </source>
</evidence>
<gene>
    <name evidence="3" type="ORF">HNQ94_002739</name>
</gene>
<protein>
    <submittedName>
        <fullName evidence="3">SAM-dependent MidA family methyltransferase</fullName>
    </submittedName>
</protein>
<proteinExistence type="predicted"/>
<organism evidence="3 4">
    <name type="scientific">Salirhabdus euzebyi</name>
    <dbReference type="NCBI Taxonomy" id="394506"/>
    <lineage>
        <taxon>Bacteria</taxon>
        <taxon>Bacillati</taxon>
        <taxon>Bacillota</taxon>
        <taxon>Bacilli</taxon>
        <taxon>Bacillales</taxon>
        <taxon>Bacillaceae</taxon>
        <taxon>Salirhabdus</taxon>
    </lineage>
</organism>
<evidence type="ECO:0000313" key="3">
    <source>
        <dbReference type="EMBL" id="MBB6454264.1"/>
    </source>
</evidence>
<dbReference type="EMBL" id="JACHGH010000008">
    <property type="protein sequence ID" value="MBB6454264.1"/>
    <property type="molecule type" value="Genomic_DNA"/>
</dbReference>
<dbReference type="PANTHER" id="PTHR12049">
    <property type="entry name" value="PROTEIN ARGININE METHYLTRANSFERASE NDUFAF7, MITOCHONDRIAL"/>
    <property type="match status" value="1"/>
</dbReference>
<dbReference type="AlphaFoldDB" id="A0A841Q7F4"/>
<dbReference type="Pfam" id="PF02636">
    <property type="entry name" value="Methyltransf_28"/>
    <property type="match status" value="1"/>
</dbReference>
<keyword evidence="1 3" id="KW-0489">Methyltransferase</keyword>
<sequence>MVDYFLSIWEKYSLPFAICELGGGDGTFALQFGNIMRKRGKNNIQYIFVEQNEWGRQNVLKNLPRTWDVQVFTTIDDFINSHSHFNGIIFSNEFLDAQPVRVIEKSSDEIYEIYITMDKQLKLTETKRPCSEDLLYLIADFDLEITNGQRIEVPIYINPIMSKISRLLREGFVITVDYGYLKQDWEVPSRREGSLRGYYKHQLNKNVLNHVGEMDITHHVHWEPWIAEGNKHGLTCRGLVRQNEFLLHHCNILQYLKSNNSTDAFSGEAKRNRAIRSLILDDGLSQLFDVCIQQKKSSSG</sequence>
<dbReference type="PANTHER" id="PTHR12049:SF7">
    <property type="entry name" value="PROTEIN ARGININE METHYLTRANSFERASE NDUFAF7, MITOCHONDRIAL"/>
    <property type="match status" value="1"/>
</dbReference>
<dbReference type="Proteomes" id="UP000581688">
    <property type="component" value="Unassembled WGS sequence"/>
</dbReference>
<evidence type="ECO:0000256" key="2">
    <source>
        <dbReference type="ARBA" id="ARBA00022679"/>
    </source>
</evidence>
<reference evidence="3 4" key="1">
    <citation type="submission" date="2020-08" db="EMBL/GenBank/DDBJ databases">
        <title>Genomic Encyclopedia of Type Strains, Phase IV (KMG-IV): sequencing the most valuable type-strain genomes for metagenomic binning, comparative biology and taxonomic classification.</title>
        <authorList>
            <person name="Goeker M."/>
        </authorList>
    </citation>
    <scope>NUCLEOTIDE SEQUENCE [LARGE SCALE GENOMIC DNA]</scope>
    <source>
        <strain evidence="3 4">DSM 19612</strain>
    </source>
</reference>
<dbReference type="GO" id="GO:0032259">
    <property type="term" value="P:methylation"/>
    <property type="evidence" value="ECO:0007669"/>
    <property type="project" value="UniProtKB-KW"/>
</dbReference>
<name>A0A841Q7F4_9BACI</name>
<dbReference type="GO" id="GO:0035243">
    <property type="term" value="F:protein-arginine omega-N symmetric methyltransferase activity"/>
    <property type="evidence" value="ECO:0007669"/>
    <property type="project" value="TreeGrafter"/>
</dbReference>
<dbReference type="InterPro" id="IPR029063">
    <property type="entry name" value="SAM-dependent_MTases_sf"/>
</dbReference>
<dbReference type="Gene3D" id="3.40.50.12710">
    <property type="match status" value="1"/>
</dbReference>
<keyword evidence="4" id="KW-1185">Reference proteome</keyword>
<dbReference type="InterPro" id="IPR038375">
    <property type="entry name" value="NDUFAF7_sf"/>
</dbReference>
<dbReference type="RefSeq" id="WP_174494671.1">
    <property type="nucleotide sequence ID" value="NZ_CADDWK010000001.1"/>
</dbReference>
<comment type="caution">
    <text evidence="3">The sequence shown here is derived from an EMBL/GenBank/DDBJ whole genome shotgun (WGS) entry which is preliminary data.</text>
</comment>
<dbReference type="InterPro" id="IPR003788">
    <property type="entry name" value="NDUFAF7"/>
</dbReference>
<accession>A0A841Q7F4</accession>
<dbReference type="SUPFAM" id="SSF53335">
    <property type="entry name" value="S-adenosyl-L-methionine-dependent methyltransferases"/>
    <property type="match status" value="1"/>
</dbReference>